<dbReference type="InterPro" id="IPR016431">
    <property type="entry name" value="Pyrv-formate_lyase-activ_prd"/>
</dbReference>
<dbReference type="AlphaFoldDB" id="A0A1Y3GGB9"/>
<accession>A0A1Y3GGB9</accession>
<dbReference type="GO" id="GO:0051536">
    <property type="term" value="F:iron-sulfur cluster binding"/>
    <property type="evidence" value="ECO:0007669"/>
    <property type="project" value="UniProtKB-KW"/>
</dbReference>
<dbReference type="GO" id="GO:0046872">
    <property type="term" value="F:metal ion binding"/>
    <property type="evidence" value="ECO:0007669"/>
    <property type="project" value="UniProtKB-KW"/>
</dbReference>
<keyword evidence="2 5" id="KW-0479">Metal-binding</keyword>
<feature type="domain" description="Radical SAM core" evidence="6">
    <location>
        <begin position="115"/>
        <end position="271"/>
    </location>
</feature>
<dbReference type="Gene3D" id="3.20.20.70">
    <property type="entry name" value="Aldolase class I"/>
    <property type="match status" value="1"/>
</dbReference>
<evidence type="ECO:0000256" key="1">
    <source>
        <dbReference type="ARBA" id="ARBA00022691"/>
    </source>
</evidence>
<dbReference type="Pfam" id="PF04055">
    <property type="entry name" value="Radical_SAM"/>
    <property type="match status" value="1"/>
</dbReference>
<comment type="cofactor">
    <cofactor evidence="5">
        <name>[4Fe-4S] cluster</name>
        <dbReference type="ChEBI" id="CHEBI:49883"/>
    </cofactor>
    <text evidence="5">Binds 1 [4Fe-4S] cluster. The cluster is coordinated with 3 cysteines and an exchangeable S-adenosyl-L-methionine.</text>
</comment>
<evidence type="ECO:0000313" key="8">
    <source>
        <dbReference type="Proteomes" id="UP000195137"/>
    </source>
</evidence>
<dbReference type="SUPFAM" id="SSF102114">
    <property type="entry name" value="Radical SAM enzymes"/>
    <property type="match status" value="1"/>
</dbReference>
<dbReference type="PANTHER" id="PTHR43075:SF1">
    <property type="entry name" value="FORMATE LYASE ACTIVATING ENZYME, PUTATIVE (AFU_ORTHOLOGUE AFUA_2G15630)-RELATED"/>
    <property type="match status" value="1"/>
</dbReference>
<keyword evidence="3 5" id="KW-0408">Iron</keyword>
<evidence type="ECO:0000256" key="5">
    <source>
        <dbReference type="PIRSR" id="PIRSR004869-50"/>
    </source>
</evidence>
<sequence>MKKGLEHYNSVLEGSIEPNYITTQKKHVDIDLDAETEQLWKTHQNPVGDGPHTYLDLKTELAGRILRNCHLCEHRCKVNRLAKETGICNIPAVSRYSSEFLHYGEEPELVPSHTIFFHGCNFKCAYCQNWEISQEAKGGTAVHPTNICEKIVRRKIEGSKNVNFVGGDPTPHLKTILQILNNFTAQIPIIWNSNMYMSTQTMRLLDGTIDLYLADYRYGTNKCAEKLSETPKYTQTVERNLLEAKQQTDVLIRHLVLPGHIECCTKHIANWVSKNLGKNTRFNLMFQYRPTYKAQNHPQINRTLTTEEKDRALDIVMDAGLANLVG</sequence>
<dbReference type="InterPro" id="IPR013785">
    <property type="entry name" value="Aldolase_TIM"/>
</dbReference>
<dbReference type="Proteomes" id="UP000195137">
    <property type="component" value="Unassembled WGS sequence"/>
</dbReference>
<dbReference type="InterPro" id="IPR058240">
    <property type="entry name" value="rSAM_sf"/>
</dbReference>
<name>A0A1Y3GGB9_9EURY</name>
<evidence type="ECO:0000256" key="3">
    <source>
        <dbReference type="ARBA" id="ARBA00023004"/>
    </source>
</evidence>
<proteinExistence type="predicted"/>
<organism evidence="7 8">
    <name type="scientific">Methanonatronarchaeum thermophilum</name>
    <dbReference type="NCBI Taxonomy" id="1927129"/>
    <lineage>
        <taxon>Archaea</taxon>
        <taxon>Methanobacteriati</taxon>
        <taxon>Methanobacteriota</taxon>
        <taxon>Methanonatronarchaeia</taxon>
        <taxon>Methanonatronarchaeales</taxon>
        <taxon>Methanonatronarchaeaceae</taxon>
        <taxon>Methanonatronarchaeum</taxon>
    </lineage>
</organism>
<dbReference type="InterPro" id="IPR040085">
    <property type="entry name" value="MJ0674-like"/>
</dbReference>
<dbReference type="PIRSF" id="PIRSF004869">
    <property type="entry name" value="PflX_prd"/>
    <property type="match status" value="1"/>
</dbReference>
<feature type="binding site" evidence="5">
    <location>
        <position position="120"/>
    </location>
    <ligand>
        <name>[4Fe-4S] cluster</name>
        <dbReference type="ChEBI" id="CHEBI:49883"/>
        <note>4Fe-4S-S-AdoMet</note>
    </ligand>
</feature>
<dbReference type="PANTHER" id="PTHR43075">
    <property type="entry name" value="FORMATE LYASE ACTIVATING ENZYME, PUTATIVE (AFU_ORTHOLOGUE AFUA_2G15630)-RELATED"/>
    <property type="match status" value="1"/>
</dbReference>
<evidence type="ECO:0000259" key="6">
    <source>
        <dbReference type="Pfam" id="PF04055"/>
    </source>
</evidence>
<keyword evidence="4 5" id="KW-0411">Iron-sulfur</keyword>
<keyword evidence="1 5" id="KW-0949">S-adenosyl-L-methionine</keyword>
<evidence type="ECO:0000256" key="2">
    <source>
        <dbReference type="ARBA" id="ARBA00022723"/>
    </source>
</evidence>
<dbReference type="OrthoDB" id="371936at2157"/>
<feature type="binding site" evidence="5">
    <location>
        <position position="127"/>
    </location>
    <ligand>
        <name>[4Fe-4S] cluster</name>
        <dbReference type="ChEBI" id="CHEBI:49883"/>
        <note>4Fe-4S-S-AdoMet</note>
    </ligand>
</feature>
<protein>
    <submittedName>
        <fullName evidence="7">Radical SAM superfamily enzyme</fullName>
    </submittedName>
</protein>
<dbReference type="SFLD" id="SFLDS00029">
    <property type="entry name" value="Radical_SAM"/>
    <property type="match status" value="1"/>
</dbReference>
<dbReference type="InterPro" id="IPR007197">
    <property type="entry name" value="rSAM"/>
</dbReference>
<dbReference type="GO" id="GO:0003824">
    <property type="term" value="F:catalytic activity"/>
    <property type="evidence" value="ECO:0007669"/>
    <property type="project" value="InterPro"/>
</dbReference>
<dbReference type="EMBL" id="MRZU01000003">
    <property type="protein sequence ID" value="OUJ19244.1"/>
    <property type="molecule type" value="Genomic_DNA"/>
</dbReference>
<gene>
    <name evidence="7" type="ORF">AMET1_0898</name>
</gene>
<dbReference type="CDD" id="cd01335">
    <property type="entry name" value="Radical_SAM"/>
    <property type="match status" value="1"/>
</dbReference>
<keyword evidence="8" id="KW-1185">Reference proteome</keyword>
<reference evidence="7 8" key="1">
    <citation type="submission" date="2016-12" db="EMBL/GenBank/DDBJ databases">
        <title>Discovery of methanogenic haloarchaea.</title>
        <authorList>
            <person name="Sorokin D.Y."/>
            <person name="Makarova K.S."/>
            <person name="Abbas B."/>
            <person name="Ferrer M."/>
            <person name="Golyshin P.N."/>
        </authorList>
    </citation>
    <scope>NUCLEOTIDE SEQUENCE [LARGE SCALE GENOMIC DNA]</scope>
    <source>
        <strain evidence="7">AMET1</strain>
    </source>
</reference>
<feature type="binding site" evidence="5">
    <location>
        <position position="124"/>
    </location>
    <ligand>
        <name>[4Fe-4S] cluster</name>
        <dbReference type="ChEBI" id="CHEBI:49883"/>
        <note>4Fe-4S-S-AdoMet</note>
    </ligand>
</feature>
<evidence type="ECO:0000313" key="7">
    <source>
        <dbReference type="EMBL" id="OUJ19244.1"/>
    </source>
</evidence>
<evidence type="ECO:0000256" key="4">
    <source>
        <dbReference type="ARBA" id="ARBA00023014"/>
    </source>
</evidence>
<comment type="caution">
    <text evidence="7">The sequence shown here is derived from an EMBL/GenBank/DDBJ whole genome shotgun (WGS) entry which is preliminary data.</text>
</comment>
<dbReference type="RefSeq" id="WP_086637269.1">
    <property type="nucleotide sequence ID" value="NZ_MRZU01000003.1"/>
</dbReference>
<dbReference type="SFLD" id="SFLDG01099">
    <property type="entry name" value="Uncharacterised_Radical_SAM_Su"/>
    <property type="match status" value="1"/>
</dbReference>